<organism evidence="3 4">
    <name type="scientific">Ichthyophthirius multifiliis</name>
    <name type="common">White spot disease agent</name>
    <name type="synonym">Ich</name>
    <dbReference type="NCBI Taxonomy" id="5932"/>
    <lineage>
        <taxon>Eukaryota</taxon>
        <taxon>Sar</taxon>
        <taxon>Alveolata</taxon>
        <taxon>Ciliophora</taxon>
        <taxon>Intramacronucleata</taxon>
        <taxon>Oligohymenophorea</taxon>
        <taxon>Hymenostomatida</taxon>
        <taxon>Ophryoglenina</taxon>
        <taxon>Ichthyophthirius</taxon>
    </lineage>
</organism>
<sequence>MAVVNLSFLKILKTIRLVLVSDPEIITEGKNQKQGNLQYDTEVLRRFSDFEWLYNQLVNKYGGFLVPLLPEKNILTKFNKETMNFSNDRKKNLEYFLQKLINHSFLQQTEELQL</sequence>
<gene>
    <name evidence="3" type="ORF">IMG5_178500</name>
</gene>
<evidence type="ECO:0000259" key="2">
    <source>
        <dbReference type="PROSITE" id="PS50195"/>
    </source>
</evidence>
<accession>G0R2I5</accession>
<evidence type="ECO:0000313" key="4">
    <source>
        <dbReference type="Proteomes" id="UP000008983"/>
    </source>
</evidence>
<keyword evidence="4" id="KW-1185">Reference proteome</keyword>
<dbReference type="STRING" id="857967.G0R2I5"/>
<dbReference type="GO" id="GO:0035091">
    <property type="term" value="F:phosphatidylinositol binding"/>
    <property type="evidence" value="ECO:0007669"/>
    <property type="project" value="InterPro"/>
</dbReference>
<dbReference type="GO" id="GO:0005768">
    <property type="term" value="C:endosome"/>
    <property type="evidence" value="ECO:0007669"/>
    <property type="project" value="TreeGrafter"/>
</dbReference>
<dbReference type="PANTHER" id="PTHR10555:SF170">
    <property type="entry name" value="FI18122P1"/>
    <property type="match status" value="1"/>
</dbReference>
<dbReference type="eggNOG" id="KOG2273">
    <property type="taxonomic scope" value="Eukaryota"/>
</dbReference>
<dbReference type="Gene3D" id="3.30.1520.10">
    <property type="entry name" value="Phox-like domain"/>
    <property type="match status" value="1"/>
</dbReference>
<keyword evidence="1" id="KW-0732">Signal</keyword>
<dbReference type="PANTHER" id="PTHR10555">
    <property type="entry name" value="SORTING NEXIN"/>
    <property type="match status" value="1"/>
</dbReference>
<dbReference type="Proteomes" id="UP000008983">
    <property type="component" value="Unassembled WGS sequence"/>
</dbReference>
<dbReference type="SUPFAM" id="SSF64268">
    <property type="entry name" value="PX domain"/>
    <property type="match status" value="1"/>
</dbReference>
<evidence type="ECO:0000313" key="3">
    <source>
        <dbReference type="EMBL" id="EGR28318.1"/>
    </source>
</evidence>
<dbReference type="SMART" id="SM00312">
    <property type="entry name" value="PX"/>
    <property type="match status" value="1"/>
</dbReference>
<dbReference type="Pfam" id="PF00787">
    <property type="entry name" value="PX"/>
    <property type="match status" value="1"/>
</dbReference>
<evidence type="ECO:0000256" key="1">
    <source>
        <dbReference type="SAM" id="SignalP"/>
    </source>
</evidence>
<dbReference type="AlphaFoldDB" id="G0R2I5"/>
<feature type="signal peptide" evidence="1">
    <location>
        <begin position="1"/>
        <end position="20"/>
    </location>
</feature>
<protein>
    <submittedName>
        <fullName evidence="3">Sorting nexin 1, putative</fullName>
    </submittedName>
</protein>
<dbReference type="GeneID" id="14904397"/>
<name>G0R2I5_ICHMU</name>
<feature type="chain" id="PRO_5003408392" evidence="1">
    <location>
        <begin position="21"/>
        <end position="114"/>
    </location>
</feature>
<proteinExistence type="predicted"/>
<dbReference type="PROSITE" id="PS50195">
    <property type="entry name" value="PX"/>
    <property type="match status" value="1"/>
</dbReference>
<dbReference type="RefSeq" id="XP_004027663.1">
    <property type="nucleotide sequence ID" value="XM_004027614.1"/>
</dbReference>
<dbReference type="EMBL" id="GL984264">
    <property type="protein sequence ID" value="EGR28318.1"/>
    <property type="molecule type" value="Genomic_DNA"/>
</dbReference>
<dbReference type="InterPro" id="IPR036871">
    <property type="entry name" value="PX_dom_sf"/>
</dbReference>
<reference evidence="3 4" key="1">
    <citation type="submission" date="2011-07" db="EMBL/GenBank/DDBJ databases">
        <authorList>
            <person name="Coyne R."/>
            <person name="Brami D."/>
            <person name="Johnson J."/>
            <person name="Hostetler J."/>
            <person name="Hannick L."/>
            <person name="Clark T."/>
            <person name="Cassidy-Hanley D."/>
            <person name="Inman J."/>
        </authorList>
    </citation>
    <scope>NUCLEOTIDE SEQUENCE [LARGE SCALE GENOMIC DNA]</scope>
    <source>
        <strain evidence="3 4">G5</strain>
    </source>
</reference>
<dbReference type="InParanoid" id="G0R2I5"/>
<dbReference type="OrthoDB" id="289240at2759"/>
<feature type="non-terminal residue" evidence="3">
    <location>
        <position position="114"/>
    </location>
</feature>
<dbReference type="InterPro" id="IPR001683">
    <property type="entry name" value="PX_dom"/>
</dbReference>
<feature type="domain" description="PX" evidence="2">
    <location>
        <begin position="1"/>
        <end position="114"/>
    </location>
</feature>